<proteinExistence type="predicted"/>
<feature type="region of interest" description="Disordered" evidence="1">
    <location>
        <begin position="14"/>
        <end position="62"/>
    </location>
</feature>
<sequence length="433" mass="47860">MRRPCAKKHCSCGNFNGDNTSPKCSSCSHKASQHVSVPDDSDSDNNNNPTNGLGDNDDSDEPIVQEMLQNVVSSPIQPVAPKQSIHTIVSREMSSATAQYLMKAGVELNKGLKPPPKVDAYSSCNSSLKASRKKPKKSSGSMAGASSSSDSVKAVKVVAGIIFNIHGLQESGGLDLNMNKVWNQTSIDYYKKLGLAAIDTRNGIQLDLRLDHKATIASIASYIPLFNAMYPAEDDVHHAPWVLCSQFRNNLSVMPEPHPTMADLFNKRSHVSKNFQNQYIYLCTRQPIPKEVVQKHSKLSSLEFDTWWGCLAKFENWESTLNMGYVPDSCDNDSNTEDLDTTPKASGSRKRRHHHSVGSDSEQPPLRRSSRFASVTTTEKQPIVSSKRKGKERAINDDSSDGDVSASDSQPEFSPVPLAKRFDPWRLDRKFAF</sequence>
<dbReference type="Proteomes" id="UP000297245">
    <property type="component" value="Unassembled WGS sequence"/>
</dbReference>
<feature type="compositionally biased region" description="Polar residues" evidence="1">
    <location>
        <begin position="14"/>
        <end position="35"/>
    </location>
</feature>
<feature type="compositionally biased region" description="Polar residues" evidence="1">
    <location>
        <begin position="371"/>
        <end position="384"/>
    </location>
</feature>
<reference evidence="2 3" key="1">
    <citation type="journal article" date="2019" name="Nat. Ecol. Evol.">
        <title>Megaphylogeny resolves global patterns of mushroom evolution.</title>
        <authorList>
            <person name="Varga T."/>
            <person name="Krizsan K."/>
            <person name="Foldi C."/>
            <person name="Dima B."/>
            <person name="Sanchez-Garcia M."/>
            <person name="Sanchez-Ramirez S."/>
            <person name="Szollosi G.J."/>
            <person name="Szarkandi J.G."/>
            <person name="Papp V."/>
            <person name="Albert L."/>
            <person name="Andreopoulos W."/>
            <person name="Angelini C."/>
            <person name="Antonin V."/>
            <person name="Barry K.W."/>
            <person name="Bougher N.L."/>
            <person name="Buchanan P."/>
            <person name="Buyck B."/>
            <person name="Bense V."/>
            <person name="Catcheside P."/>
            <person name="Chovatia M."/>
            <person name="Cooper J."/>
            <person name="Damon W."/>
            <person name="Desjardin D."/>
            <person name="Finy P."/>
            <person name="Geml J."/>
            <person name="Haridas S."/>
            <person name="Hughes K."/>
            <person name="Justo A."/>
            <person name="Karasinski D."/>
            <person name="Kautmanova I."/>
            <person name="Kiss B."/>
            <person name="Kocsube S."/>
            <person name="Kotiranta H."/>
            <person name="LaButti K.M."/>
            <person name="Lechner B.E."/>
            <person name="Liimatainen K."/>
            <person name="Lipzen A."/>
            <person name="Lukacs Z."/>
            <person name="Mihaltcheva S."/>
            <person name="Morgado L.N."/>
            <person name="Niskanen T."/>
            <person name="Noordeloos M.E."/>
            <person name="Ohm R.A."/>
            <person name="Ortiz-Santana B."/>
            <person name="Ovrebo C."/>
            <person name="Racz N."/>
            <person name="Riley R."/>
            <person name="Savchenko A."/>
            <person name="Shiryaev A."/>
            <person name="Soop K."/>
            <person name="Spirin V."/>
            <person name="Szebenyi C."/>
            <person name="Tomsovsky M."/>
            <person name="Tulloss R.E."/>
            <person name="Uehling J."/>
            <person name="Grigoriev I.V."/>
            <person name="Vagvolgyi C."/>
            <person name="Papp T."/>
            <person name="Martin F.M."/>
            <person name="Miettinen O."/>
            <person name="Hibbett D.S."/>
            <person name="Nagy L.G."/>
        </authorList>
    </citation>
    <scope>NUCLEOTIDE SEQUENCE [LARGE SCALE GENOMIC DNA]</scope>
    <source>
        <strain evidence="2 3">CBS 962.96</strain>
    </source>
</reference>
<accession>A0A4S8L189</accession>
<gene>
    <name evidence="2" type="ORF">K435DRAFT_873039</name>
</gene>
<keyword evidence="3" id="KW-1185">Reference proteome</keyword>
<name>A0A4S8L189_DENBC</name>
<feature type="compositionally biased region" description="Low complexity" evidence="1">
    <location>
        <begin position="44"/>
        <end position="54"/>
    </location>
</feature>
<feature type="compositionally biased region" description="Basic residues" evidence="1">
    <location>
        <begin position="347"/>
        <end position="356"/>
    </location>
</feature>
<organism evidence="2 3">
    <name type="scientific">Dendrothele bispora (strain CBS 962.96)</name>
    <dbReference type="NCBI Taxonomy" id="1314807"/>
    <lineage>
        <taxon>Eukaryota</taxon>
        <taxon>Fungi</taxon>
        <taxon>Dikarya</taxon>
        <taxon>Basidiomycota</taxon>
        <taxon>Agaricomycotina</taxon>
        <taxon>Agaricomycetes</taxon>
        <taxon>Agaricomycetidae</taxon>
        <taxon>Agaricales</taxon>
        <taxon>Agaricales incertae sedis</taxon>
        <taxon>Dendrothele</taxon>
    </lineage>
</organism>
<feature type="region of interest" description="Disordered" evidence="1">
    <location>
        <begin position="111"/>
        <end position="147"/>
    </location>
</feature>
<dbReference type="EMBL" id="ML179785">
    <property type="protein sequence ID" value="THU81708.1"/>
    <property type="molecule type" value="Genomic_DNA"/>
</dbReference>
<feature type="region of interest" description="Disordered" evidence="1">
    <location>
        <begin position="334"/>
        <end position="420"/>
    </location>
</feature>
<evidence type="ECO:0000256" key="1">
    <source>
        <dbReference type="SAM" id="MobiDB-lite"/>
    </source>
</evidence>
<evidence type="ECO:0000313" key="2">
    <source>
        <dbReference type="EMBL" id="THU81708.1"/>
    </source>
</evidence>
<feature type="compositionally biased region" description="Low complexity" evidence="1">
    <location>
        <begin position="138"/>
        <end position="147"/>
    </location>
</feature>
<dbReference type="AlphaFoldDB" id="A0A4S8L189"/>
<protein>
    <submittedName>
        <fullName evidence="2">Uncharacterized protein</fullName>
    </submittedName>
</protein>
<evidence type="ECO:0000313" key="3">
    <source>
        <dbReference type="Proteomes" id="UP000297245"/>
    </source>
</evidence>